<dbReference type="SMART" id="SM00220">
    <property type="entry name" value="S_TKc"/>
    <property type="match status" value="1"/>
</dbReference>
<dbReference type="Gene3D" id="3.30.200.20">
    <property type="entry name" value="Phosphorylase Kinase, domain 1"/>
    <property type="match status" value="1"/>
</dbReference>
<dbReference type="SUPFAM" id="SSF49879">
    <property type="entry name" value="SMAD/FHA domain"/>
    <property type="match status" value="2"/>
</dbReference>
<reference evidence="5" key="1">
    <citation type="submission" date="2022-10" db="EMBL/GenBank/DDBJ databases">
        <authorList>
            <person name="Chen Y."/>
            <person name="Dougan E. K."/>
            <person name="Chan C."/>
            <person name="Rhodes N."/>
            <person name="Thang M."/>
        </authorList>
    </citation>
    <scope>NUCLEOTIDE SEQUENCE</scope>
</reference>
<protein>
    <submittedName>
        <fullName evidence="6">Protein kinase domain-containing protein</fullName>
    </submittedName>
</protein>
<dbReference type="SMART" id="SM00240">
    <property type="entry name" value="FHA"/>
    <property type="match status" value="2"/>
</dbReference>
<feature type="domain" description="FHA" evidence="3">
    <location>
        <begin position="343"/>
        <end position="397"/>
    </location>
</feature>
<dbReference type="AlphaFoldDB" id="A0A9P1BPR9"/>
<dbReference type="EMBL" id="CAMXCT020000326">
    <property type="protein sequence ID" value="CAL1130579.1"/>
    <property type="molecule type" value="Genomic_DNA"/>
</dbReference>
<dbReference type="PANTHER" id="PTHR27001">
    <property type="entry name" value="OS01G0253100 PROTEIN"/>
    <property type="match status" value="1"/>
</dbReference>
<dbReference type="Pfam" id="PF00069">
    <property type="entry name" value="Pkinase"/>
    <property type="match status" value="1"/>
</dbReference>
<evidence type="ECO:0000256" key="2">
    <source>
        <dbReference type="ARBA" id="ARBA00022840"/>
    </source>
</evidence>
<dbReference type="InterPro" id="IPR008984">
    <property type="entry name" value="SMAD_FHA_dom_sf"/>
</dbReference>
<dbReference type="GO" id="GO:0005886">
    <property type="term" value="C:plasma membrane"/>
    <property type="evidence" value="ECO:0007669"/>
    <property type="project" value="TreeGrafter"/>
</dbReference>
<dbReference type="PROSITE" id="PS00108">
    <property type="entry name" value="PROTEIN_KINASE_ST"/>
    <property type="match status" value="1"/>
</dbReference>
<evidence type="ECO:0000259" key="4">
    <source>
        <dbReference type="PROSITE" id="PS50011"/>
    </source>
</evidence>
<dbReference type="OrthoDB" id="4062651at2759"/>
<dbReference type="Gene3D" id="2.60.200.20">
    <property type="match status" value="2"/>
</dbReference>
<name>A0A9P1BPR9_9DINO</name>
<dbReference type="EMBL" id="CAMXCT010000326">
    <property type="protein sequence ID" value="CAI3977204.1"/>
    <property type="molecule type" value="Genomic_DNA"/>
</dbReference>
<dbReference type="PROSITE" id="PS50011">
    <property type="entry name" value="PROTEIN_KINASE_DOM"/>
    <property type="match status" value="1"/>
</dbReference>
<dbReference type="InterPro" id="IPR000253">
    <property type="entry name" value="FHA_dom"/>
</dbReference>
<dbReference type="InterPro" id="IPR008271">
    <property type="entry name" value="Ser/Thr_kinase_AS"/>
</dbReference>
<dbReference type="PANTHER" id="PTHR27001:SF931">
    <property type="entry name" value="OS11G0664100 PROTEIN"/>
    <property type="match status" value="1"/>
</dbReference>
<dbReference type="Gene3D" id="1.10.510.10">
    <property type="entry name" value="Transferase(Phosphotransferase) domain 1"/>
    <property type="match status" value="1"/>
</dbReference>
<dbReference type="EMBL" id="CAMXCT030000326">
    <property type="protein sequence ID" value="CAL4764516.1"/>
    <property type="molecule type" value="Genomic_DNA"/>
</dbReference>
<dbReference type="CDD" id="cd00060">
    <property type="entry name" value="FHA"/>
    <property type="match status" value="1"/>
</dbReference>
<keyword evidence="1" id="KW-0547">Nucleotide-binding</keyword>
<keyword evidence="2" id="KW-0067">ATP-binding</keyword>
<evidence type="ECO:0000313" key="5">
    <source>
        <dbReference type="EMBL" id="CAI3977204.1"/>
    </source>
</evidence>
<dbReference type="PROSITE" id="PS50006">
    <property type="entry name" value="FHA_DOMAIN"/>
    <property type="match status" value="2"/>
</dbReference>
<feature type="domain" description="Protein kinase" evidence="4">
    <location>
        <begin position="23"/>
        <end position="293"/>
    </location>
</feature>
<dbReference type="SUPFAM" id="SSF56112">
    <property type="entry name" value="Protein kinase-like (PK-like)"/>
    <property type="match status" value="1"/>
</dbReference>
<keyword evidence="7" id="KW-1185">Reference proteome</keyword>
<organism evidence="5">
    <name type="scientific">Cladocopium goreaui</name>
    <dbReference type="NCBI Taxonomy" id="2562237"/>
    <lineage>
        <taxon>Eukaryota</taxon>
        <taxon>Sar</taxon>
        <taxon>Alveolata</taxon>
        <taxon>Dinophyceae</taxon>
        <taxon>Suessiales</taxon>
        <taxon>Symbiodiniaceae</taxon>
        <taxon>Cladocopium</taxon>
    </lineage>
</organism>
<gene>
    <name evidence="5" type="ORF">C1SCF055_LOCUS5360</name>
</gene>
<feature type="domain" description="FHA" evidence="3">
    <location>
        <begin position="475"/>
        <end position="531"/>
    </location>
</feature>
<evidence type="ECO:0000256" key="1">
    <source>
        <dbReference type="ARBA" id="ARBA00022741"/>
    </source>
</evidence>
<dbReference type="InterPro" id="IPR011009">
    <property type="entry name" value="Kinase-like_dom_sf"/>
</dbReference>
<comment type="caution">
    <text evidence="5">The sequence shown here is derived from an EMBL/GenBank/DDBJ whole genome shotgun (WGS) entry which is preliminary data.</text>
</comment>
<evidence type="ECO:0000259" key="3">
    <source>
        <dbReference type="PROSITE" id="PS50006"/>
    </source>
</evidence>
<proteinExistence type="predicted"/>
<evidence type="ECO:0000313" key="6">
    <source>
        <dbReference type="EMBL" id="CAL4764516.1"/>
    </source>
</evidence>
<reference evidence="6 7" key="2">
    <citation type="submission" date="2024-05" db="EMBL/GenBank/DDBJ databases">
        <authorList>
            <person name="Chen Y."/>
            <person name="Shah S."/>
            <person name="Dougan E. K."/>
            <person name="Thang M."/>
            <person name="Chan C."/>
        </authorList>
    </citation>
    <scope>NUCLEOTIDE SEQUENCE [LARGE SCALE GENOMIC DNA]</scope>
</reference>
<keyword evidence="6" id="KW-0418">Kinase</keyword>
<dbReference type="GO" id="GO:0004672">
    <property type="term" value="F:protein kinase activity"/>
    <property type="evidence" value="ECO:0007669"/>
    <property type="project" value="InterPro"/>
</dbReference>
<evidence type="ECO:0000313" key="7">
    <source>
        <dbReference type="Proteomes" id="UP001152797"/>
    </source>
</evidence>
<dbReference type="GO" id="GO:0005524">
    <property type="term" value="F:ATP binding"/>
    <property type="evidence" value="ECO:0007669"/>
    <property type="project" value="UniProtKB-KW"/>
</dbReference>
<dbReference type="Pfam" id="PF00498">
    <property type="entry name" value="FHA"/>
    <property type="match status" value="1"/>
</dbReference>
<dbReference type="Proteomes" id="UP001152797">
    <property type="component" value="Unassembled WGS sequence"/>
</dbReference>
<keyword evidence="6" id="KW-0808">Transferase</keyword>
<accession>A0A9P1BPR9</accession>
<sequence>MSRPIPEPKECSFKDLHDGTGGFSPSNRLGRDAVGSVYRGLLNGAAAAVKAVTDDVKIEEEVRLLKRLRHPNLVCLLGWSMYQRKKFLVYELLSGGDLHYHLERSRSGEVSFPASRRRIAAYDASKGLFHMANLVPAMYHRDIKPLNIVLDKKGTAKMVDFGVQDEAHLKVDRISGTPGYTCPIYLQTGKVNEQSEVFSFGTVLLELLVNEAPALTDGRGAMIYPLLEKIQPAASGALRRVFEHAELSAGWKMPELEDVAKLALRCVDFTPARRPLFKEIAEALRPSQRQDSLRPPRYGAEPQGPAKNLTALDQLILCCVWTPVLSAPTHNITIKAEPKDWEVAVGRNHQPDFFEKVMDQESLSKISRTHFKIGVSQNQLMVSKHSSNPFLVNGAPLEQGATVVIRENDMLTLSDPPIAVLRVQLRFLEARPAFLPSARPTGAMAVLECVKSICTDVKGLPKEAKRIAVNTGEIVEVGRRHQELVFDKLLKANWFYNISRTHLKVCFHATELLLQVQNLSTNPVMVNGRQLKQSQSGTILPGGCIAFLARSDGKEETTFLEFNLHMDAKRNWAFETGQRNP</sequence>
<dbReference type="InterPro" id="IPR000719">
    <property type="entry name" value="Prot_kinase_dom"/>
</dbReference>